<evidence type="ECO:0000256" key="3">
    <source>
        <dbReference type="ARBA" id="ARBA00022692"/>
    </source>
</evidence>
<comment type="similarity">
    <text evidence="2">Belongs to the CorA metal ion transporter (MIT) (TC 1.A.35) family.</text>
</comment>
<comment type="caution">
    <text evidence="8">The sequence shown here is derived from an EMBL/GenBank/DDBJ whole genome shotgun (WGS) entry which is preliminary data.</text>
</comment>
<dbReference type="eggNOG" id="COG0598">
    <property type="taxonomic scope" value="Bacteria"/>
</dbReference>
<protein>
    <submittedName>
        <fullName evidence="8">CorA-like protein</fullName>
    </submittedName>
</protein>
<keyword evidence="5 7" id="KW-0472">Membrane</keyword>
<dbReference type="Gene3D" id="3.30.460.20">
    <property type="entry name" value="CorA soluble domain-like"/>
    <property type="match status" value="1"/>
</dbReference>
<evidence type="ECO:0000256" key="4">
    <source>
        <dbReference type="ARBA" id="ARBA00022989"/>
    </source>
</evidence>
<dbReference type="Pfam" id="PF01544">
    <property type="entry name" value="CorA"/>
    <property type="match status" value="1"/>
</dbReference>
<dbReference type="PANTHER" id="PTHR47891">
    <property type="entry name" value="TRANSPORTER-RELATED"/>
    <property type="match status" value="1"/>
</dbReference>
<evidence type="ECO:0000256" key="2">
    <source>
        <dbReference type="ARBA" id="ARBA00009765"/>
    </source>
</evidence>
<dbReference type="GO" id="GO:0046873">
    <property type="term" value="F:metal ion transmembrane transporter activity"/>
    <property type="evidence" value="ECO:0007669"/>
    <property type="project" value="InterPro"/>
</dbReference>
<accession>C9LB45</accession>
<dbReference type="AlphaFoldDB" id="C9LB45"/>
<keyword evidence="6" id="KW-0175">Coiled coil</keyword>
<dbReference type="CDD" id="cd12827">
    <property type="entry name" value="EcCorA_ZntB-like_u2"/>
    <property type="match status" value="1"/>
</dbReference>
<gene>
    <name evidence="8" type="ORF">BLAHAN_06652</name>
</gene>
<evidence type="ECO:0000313" key="9">
    <source>
        <dbReference type="Proteomes" id="UP000003755"/>
    </source>
</evidence>
<keyword evidence="4 7" id="KW-1133">Transmembrane helix</keyword>
<organism evidence="8 9">
    <name type="scientific">Blautia hansenii DSM 20583</name>
    <dbReference type="NCBI Taxonomy" id="537007"/>
    <lineage>
        <taxon>Bacteria</taxon>
        <taxon>Bacillati</taxon>
        <taxon>Bacillota</taxon>
        <taxon>Clostridia</taxon>
        <taxon>Lachnospirales</taxon>
        <taxon>Lachnospiraceae</taxon>
        <taxon>Blautia</taxon>
    </lineage>
</organism>
<dbReference type="InterPro" id="IPR045861">
    <property type="entry name" value="CorA_cytoplasmic_dom"/>
</dbReference>
<feature type="transmembrane region" description="Helical" evidence="7">
    <location>
        <begin position="257"/>
        <end position="276"/>
    </location>
</feature>
<evidence type="ECO:0000256" key="6">
    <source>
        <dbReference type="SAM" id="Coils"/>
    </source>
</evidence>
<proteinExistence type="inferred from homology"/>
<name>C9LB45_BLAHA</name>
<evidence type="ECO:0000256" key="5">
    <source>
        <dbReference type="ARBA" id="ARBA00023136"/>
    </source>
</evidence>
<keyword evidence="9" id="KW-1185">Reference proteome</keyword>
<dbReference type="SUPFAM" id="SSF143865">
    <property type="entry name" value="CorA soluble domain-like"/>
    <property type="match status" value="1"/>
</dbReference>
<reference evidence="8" key="1">
    <citation type="submission" date="2009-09" db="EMBL/GenBank/DDBJ databases">
        <authorList>
            <person name="Weinstock G."/>
            <person name="Sodergren E."/>
            <person name="Clifton S."/>
            <person name="Fulton L."/>
            <person name="Fulton B."/>
            <person name="Courtney L."/>
            <person name="Fronick C."/>
            <person name="Harrison M."/>
            <person name="Strong C."/>
            <person name="Farmer C."/>
            <person name="Delahaunty K."/>
            <person name="Markovic C."/>
            <person name="Hall O."/>
            <person name="Minx P."/>
            <person name="Tomlinson C."/>
            <person name="Mitreva M."/>
            <person name="Nelson J."/>
            <person name="Hou S."/>
            <person name="Wollam A."/>
            <person name="Pepin K.H."/>
            <person name="Johnson M."/>
            <person name="Bhonagiri V."/>
            <person name="Nash W.E."/>
            <person name="Warren W."/>
            <person name="Chinwalla A."/>
            <person name="Mardis E.R."/>
            <person name="Wilson R.K."/>
        </authorList>
    </citation>
    <scope>NUCLEOTIDE SEQUENCE [LARGE SCALE GENOMIC DNA]</scope>
    <source>
        <strain evidence="8">DSM 20583</strain>
    </source>
</reference>
<dbReference type="PANTHER" id="PTHR47891:SF2">
    <property type="entry name" value="MAGNESIUM AND COBALT TRANSPORTER"/>
    <property type="match status" value="1"/>
</dbReference>
<dbReference type="InterPro" id="IPR002523">
    <property type="entry name" value="MgTranspt_CorA/ZnTranspt_ZntB"/>
</dbReference>
<evidence type="ECO:0000313" key="8">
    <source>
        <dbReference type="EMBL" id="EEX20680.1"/>
    </source>
</evidence>
<sequence length="321" mass="36868">MQDMKGETMIRIFKTIDGKIHQVEEASEGCWLALTDPTATEIFEVARKYHIEVDDLRAPLDEEERSRIEVEDDYTLIIVDTPILEERGEKDWYGTIPLSIIVTDEIIITVCLEDTSVLGRFMDGRVRNFYTYMKTRFILQILYKNASMFLHYLRIIDKKSEEVEEKLQESTKNKELIELLELEKSLVYFTTSLRSNEIVLEKLLKVERIKQYPDDTDLLEDVIIENKQAIEMANVYSGILSGMTDAFASIVSNNLNIVMKFLATVTIVMSIPTMIFSAYGMNVNLKGMPFASHPEGFAIVIVLSLLLSLIVAFIFSKKNLF</sequence>
<feature type="transmembrane region" description="Helical" evidence="7">
    <location>
        <begin position="296"/>
        <end position="315"/>
    </location>
</feature>
<dbReference type="InterPro" id="IPR047199">
    <property type="entry name" value="CorA-like"/>
</dbReference>
<evidence type="ECO:0000256" key="7">
    <source>
        <dbReference type="SAM" id="Phobius"/>
    </source>
</evidence>
<comment type="subcellular location">
    <subcellularLocation>
        <location evidence="1">Membrane</location>
        <topology evidence="1">Multi-pass membrane protein</topology>
    </subcellularLocation>
</comment>
<dbReference type="SUPFAM" id="SSF144083">
    <property type="entry name" value="Magnesium transport protein CorA, transmembrane region"/>
    <property type="match status" value="1"/>
</dbReference>
<dbReference type="Proteomes" id="UP000003755">
    <property type="component" value="Unassembled WGS sequence"/>
</dbReference>
<dbReference type="GO" id="GO:0016020">
    <property type="term" value="C:membrane"/>
    <property type="evidence" value="ECO:0007669"/>
    <property type="project" value="UniProtKB-SubCell"/>
</dbReference>
<dbReference type="HOGENOM" id="CLU_007127_8_1_9"/>
<dbReference type="InterPro" id="IPR045863">
    <property type="entry name" value="CorA_TM1_TM2"/>
</dbReference>
<dbReference type="EMBL" id="ABYU02000042">
    <property type="protein sequence ID" value="EEX20680.1"/>
    <property type="molecule type" value="Genomic_DNA"/>
</dbReference>
<feature type="coiled-coil region" evidence="6">
    <location>
        <begin position="153"/>
        <end position="180"/>
    </location>
</feature>
<dbReference type="Gene3D" id="1.20.58.340">
    <property type="entry name" value="Magnesium transport protein CorA, transmembrane region"/>
    <property type="match status" value="2"/>
</dbReference>
<keyword evidence="3 7" id="KW-0812">Transmembrane</keyword>
<dbReference type="STRING" id="537007.BLAHAN_06652"/>
<evidence type="ECO:0000256" key="1">
    <source>
        <dbReference type="ARBA" id="ARBA00004141"/>
    </source>
</evidence>